<name>A0A8D8V8F2_9HEMI</name>
<dbReference type="EMBL" id="HBUF01354669">
    <property type="protein sequence ID" value="CAG6716552.1"/>
    <property type="molecule type" value="Transcribed_RNA"/>
</dbReference>
<dbReference type="EMBL" id="HBUF01354667">
    <property type="protein sequence ID" value="CAG6716542.1"/>
    <property type="molecule type" value="Transcribed_RNA"/>
</dbReference>
<dbReference type="AlphaFoldDB" id="A0A8D8V8F2"/>
<protein>
    <submittedName>
        <fullName evidence="2">Uncharacterized protein</fullName>
    </submittedName>
</protein>
<dbReference type="EMBL" id="HBUF01354668">
    <property type="protein sequence ID" value="CAG6716547.1"/>
    <property type="molecule type" value="Transcribed_RNA"/>
</dbReference>
<feature type="region of interest" description="Disordered" evidence="1">
    <location>
        <begin position="38"/>
        <end position="83"/>
    </location>
</feature>
<evidence type="ECO:0000256" key="1">
    <source>
        <dbReference type="SAM" id="MobiDB-lite"/>
    </source>
</evidence>
<organism evidence="2">
    <name type="scientific">Cacopsylla melanoneura</name>
    <dbReference type="NCBI Taxonomy" id="428564"/>
    <lineage>
        <taxon>Eukaryota</taxon>
        <taxon>Metazoa</taxon>
        <taxon>Ecdysozoa</taxon>
        <taxon>Arthropoda</taxon>
        <taxon>Hexapoda</taxon>
        <taxon>Insecta</taxon>
        <taxon>Pterygota</taxon>
        <taxon>Neoptera</taxon>
        <taxon>Paraneoptera</taxon>
        <taxon>Hemiptera</taxon>
        <taxon>Sternorrhyncha</taxon>
        <taxon>Psylloidea</taxon>
        <taxon>Psyllidae</taxon>
        <taxon>Psyllinae</taxon>
        <taxon>Cacopsylla</taxon>
    </lineage>
</organism>
<evidence type="ECO:0000313" key="2">
    <source>
        <dbReference type="EMBL" id="CAG6716547.1"/>
    </source>
</evidence>
<sequence>MQSVALCRMYLCVRVRKVILGIRLLRVDRYQLNQSPKQRLPTRAIPHPAAPTPSVARSTARPSAPVCPPTKARRPTVGPSALSIPSVPLRKRVSISGAQTRVPIRAVCVRSVR</sequence>
<accession>A0A8D8V8F2</accession>
<reference evidence="2" key="1">
    <citation type="submission" date="2021-05" db="EMBL/GenBank/DDBJ databases">
        <authorList>
            <person name="Alioto T."/>
            <person name="Alioto T."/>
            <person name="Gomez Garrido J."/>
        </authorList>
    </citation>
    <scope>NUCLEOTIDE SEQUENCE</scope>
</reference>
<proteinExistence type="predicted"/>